<protein>
    <recommendedName>
        <fullName evidence="8 9">Glutamyl-tRNA reductase</fullName>
        <shortName evidence="9">GluTR</shortName>
        <ecNumber evidence="3 9">1.2.1.70</ecNumber>
    </recommendedName>
</protein>
<dbReference type="EMBL" id="LNYC01000052">
    <property type="protein sequence ID" value="KTC98928.1"/>
    <property type="molecule type" value="Genomic_DNA"/>
</dbReference>
<dbReference type="PROSITE" id="PS00747">
    <property type="entry name" value="GLUTR"/>
    <property type="match status" value="1"/>
</dbReference>
<comment type="catalytic activity">
    <reaction evidence="7 9 10">
        <text>(S)-4-amino-5-oxopentanoate + tRNA(Glu) + NADP(+) = L-glutamyl-tRNA(Glu) + NADPH + H(+)</text>
        <dbReference type="Rhea" id="RHEA:12344"/>
        <dbReference type="Rhea" id="RHEA-COMP:9663"/>
        <dbReference type="Rhea" id="RHEA-COMP:9680"/>
        <dbReference type="ChEBI" id="CHEBI:15378"/>
        <dbReference type="ChEBI" id="CHEBI:57501"/>
        <dbReference type="ChEBI" id="CHEBI:57783"/>
        <dbReference type="ChEBI" id="CHEBI:58349"/>
        <dbReference type="ChEBI" id="CHEBI:78442"/>
        <dbReference type="ChEBI" id="CHEBI:78520"/>
        <dbReference type="EC" id="1.2.1.70"/>
    </reaction>
</comment>
<dbReference type="PIRSF" id="PIRSF000445">
    <property type="entry name" value="4pyrrol_synth_GluRdtase"/>
    <property type="match status" value="1"/>
</dbReference>
<comment type="function">
    <text evidence="9">Catalyzes the NADPH-dependent reduction of glutamyl-tRNA(Glu) to glutamate 1-semialdehyde (GSA).</text>
</comment>
<dbReference type="PANTHER" id="PTHR43013">
    <property type="entry name" value="GLUTAMYL-TRNA REDUCTASE"/>
    <property type="match status" value="1"/>
</dbReference>
<evidence type="ECO:0000256" key="4">
    <source>
        <dbReference type="ARBA" id="ARBA00022857"/>
    </source>
</evidence>
<dbReference type="InterPro" id="IPR018214">
    <property type="entry name" value="GluRdtase_CS"/>
</dbReference>
<sequence>MVFVACGLNHQTASVNVREQLALSGPARTEWLAHLLSSSDIAEGLVLSTCNRTEIYCETANADALLPWIIQEARLAPGAIAACFYLHTGEAAVRHLLRVASGLDSMMLGEPQILGQIKQAYEEAEHASGIGETLREVFQYVFGACKRVRAQSGIGKNPVSVASAAVHLATRLLPDPKNASAFLIGSGETASLVAKYLRQQGVKRFFVASRTRDHALKLAEQLEGNALTVNDIPRHLAEADVVISATACPLPFIDRPMVEAAILARQHSPMVLLDLAMPRDICPQVAEVEGAHLYNLDDLQQLTEKGMDERRIAAAHAEELVVRELEHFARWHRARRAKSIICSYREKMQSLADVEVERARRKLARGEASLAVFEEFSQRLVNKLTHTPSVGLRQGASDDHQELLTLVQYLYNPLRDLAPHEEIS</sequence>
<dbReference type="HAMAP" id="MF_00087">
    <property type="entry name" value="Glu_tRNA_reductase"/>
    <property type="match status" value="1"/>
</dbReference>
<dbReference type="PATRIC" id="fig|45065.4.peg.1482"/>
<dbReference type="GO" id="GO:0050661">
    <property type="term" value="F:NADP binding"/>
    <property type="evidence" value="ECO:0007669"/>
    <property type="project" value="InterPro"/>
</dbReference>
<organism evidence="11 12">
    <name type="scientific">Legionella geestiana</name>
    <dbReference type="NCBI Taxonomy" id="45065"/>
    <lineage>
        <taxon>Bacteria</taxon>
        <taxon>Pseudomonadati</taxon>
        <taxon>Pseudomonadota</taxon>
        <taxon>Gammaproteobacteria</taxon>
        <taxon>Legionellales</taxon>
        <taxon>Legionellaceae</taxon>
        <taxon>Legionella</taxon>
    </lineage>
</organism>
<dbReference type="NCBIfam" id="TIGR01035">
    <property type="entry name" value="hemA"/>
    <property type="match status" value="1"/>
</dbReference>
<dbReference type="GO" id="GO:0019353">
    <property type="term" value="P:protoporphyrinogen IX biosynthetic process from glutamate"/>
    <property type="evidence" value="ECO:0007669"/>
    <property type="project" value="TreeGrafter"/>
</dbReference>
<comment type="pathway">
    <text evidence="1 9 10">Porphyrin-containing compound metabolism; protoporphyrin-IX biosynthesis; 5-aminolevulinate from L-glutamyl-tRNA(Glu): step 1/2.</text>
</comment>
<dbReference type="CDD" id="cd05213">
    <property type="entry name" value="NAD_bind_Glutamyl_tRNA_reduct"/>
    <property type="match status" value="1"/>
</dbReference>
<keyword evidence="6 9" id="KW-0627">Porphyrin biosynthesis</keyword>
<dbReference type="InterPro" id="IPR036343">
    <property type="entry name" value="GluRdtase_N_sf"/>
</dbReference>
<keyword evidence="4 9" id="KW-0521">NADP</keyword>
<comment type="domain">
    <text evidence="9">Possesses an unusual extended V-shaped dimeric structure with each monomer consisting of three distinct domains arranged along a curved 'spinal' alpha-helix. The N-terminal catalytic domain specifically recognizes the glutamate moiety of the substrate. The second domain is the NADPH-binding domain, and the third C-terminal domain is responsible for dimerization.</text>
</comment>
<dbReference type="UniPathway" id="UPA00251">
    <property type="reaction ID" value="UER00316"/>
</dbReference>
<dbReference type="Proteomes" id="UP000054785">
    <property type="component" value="Unassembled WGS sequence"/>
</dbReference>
<evidence type="ECO:0000256" key="8">
    <source>
        <dbReference type="ARBA" id="ARBA00068659"/>
    </source>
</evidence>
<evidence type="ECO:0000256" key="6">
    <source>
        <dbReference type="ARBA" id="ARBA00023244"/>
    </source>
</evidence>
<evidence type="ECO:0000256" key="2">
    <source>
        <dbReference type="ARBA" id="ARBA00005916"/>
    </source>
</evidence>
<comment type="miscellaneous">
    <text evidence="9">During catalysis, the active site Cys acts as a nucleophile attacking the alpha-carbonyl group of tRNA-bound glutamate with the formation of a thioester intermediate between enzyme and glutamate, and the concomitant release of tRNA(Glu). The thioester intermediate is finally reduced by direct hydride transfer from NADPH, to form the product GSA.</text>
</comment>
<feature type="binding site" evidence="9">
    <location>
        <begin position="110"/>
        <end position="112"/>
    </location>
    <ligand>
        <name>substrate</name>
    </ligand>
</feature>
<evidence type="ECO:0000313" key="11">
    <source>
        <dbReference type="EMBL" id="KTC98928.1"/>
    </source>
</evidence>
<dbReference type="PANTHER" id="PTHR43013:SF1">
    <property type="entry name" value="GLUTAMYL-TRNA REDUCTASE"/>
    <property type="match status" value="1"/>
</dbReference>
<evidence type="ECO:0000256" key="9">
    <source>
        <dbReference type="HAMAP-Rule" id="MF_00087"/>
    </source>
</evidence>
<dbReference type="OrthoDB" id="110209at2"/>
<accession>A0A0W0TTX8</accession>
<evidence type="ECO:0000313" key="12">
    <source>
        <dbReference type="Proteomes" id="UP000054785"/>
    </source>
</evidence>
<reference evidence="11 12" key="1">
    <citation type="submission" date="2015-11" db="EMBL/GenBank/DDBJ databases">
        <title>Genomic analysis of 38 Legionella species identifies large and diverse effector repertoires.</title>
        <authorList>
            <person name="Burstein D."/>
            <person name="Amaro F."/>
            <person name="Zusman T."/>
            <person name="Lifshitz Z."/>
            <person name="Cohen O."/>
            <person name="Gilbert J.A."/>
            <person name="Pupko T."/>
            <person name="Shuman H.A."/>
            <person name="Segal G."/>
        </authorList>
    </citation>
    <scope>NUCLEOTIDE SEQUENCE [LARGE SCALE GENOMIC DNA]</scope>
    <source>
        <strain evidence="11 12">ATCC 49504</strain>
    </source>
</reference>
<dbReference type="RefSeq" id="WP_028386587.1">
    <property type="nucleotide sequence ID" value="NZ_CAAAHN010000022.1"/>
</dbReference>
<dbReference type="Pfam" id="PF05201">
    <property type="entry name" value="GlutR_N"/>
    <property type="match status" value="1"/>
</dbReference>
<dbReference type="EC" id="1.2.1.70" evidence="3 9"/>
<feature type="active site" description="Nucleophile" evidence="9">
    <location>
        <position position="50"/>
    </location>
</feature>
<dbReference type="InterPro" id="IPR015895">
    <property type="entry name" value="4pyrrol_synth_GluRdtase_N"/>
</dbReference>
<feature type="binding site" evidence="9">
    <location>
        <position position="116"/>
    </location>
    <ligand>
        <name>substrate</name>
    </ligand>
</feature>
<dbReference type="Gene3D" id="3.30.460.30">
    <property type="entry name" value="Glutamyl-tRNA reductase, N-terminal domain"/>
    <property type="match status" value="1"/>
</dbReference>
<dbReference type="AlphaFoldDB" id="A0A0W0TTX8"/>
<dbReference type="SUPFAM" id="SSF51735">
    <property type="entry name" value="NAD(P)-binding Rossmann-fold domains"/>
    <property type="match status" value="1"/>
</dbReference>
<comment type="caution">
    <text evidence="11">The sequence shown here is derived from an EMBL/GenBank/DDBJ whole genome shotgun (WGS) entry which is preliminary data.</text>
</comment>
<feature type="binding site" evidence="9">
    <location>
        <position position="105"/>
    </location>
    <ligand>
        <name>substrate</name>
    </ligand>
</feature>
<keyword evidence="5 9" id="KW-0560">Oxidoreductase</keyword>
<dbReference type="GO" id="GO:0008883">
    <property type="term" value="F:glutamyl-tRNA reductase activity"/>
    <property type="evidence" value="ECO:0007669"/>
    <property type="project" value="UniProtKB-UniRule"/>
</dbReference>
<evidence type="ECO:0000256" key="3">
    <source>
        <dbReference type="ARBA" id="ARBA00012970"/>
    </source>
</evidence>
<evidence type="ECO:0000256" key="1">
    <source>
        <dbReference type="ARBA" id="ARBA00005059"/>
    </source>
</evidence>
<dbReference type="Pfam" id="PF01488">
    <property type="entry name" value="Shikimate_DH"/>
    <property type="match status" value="1"/>
</dbReference>
<evidence type="ECO:0000256" key="10">
    <source>
        <dbReference type="RuleBase" id="RU000584"/>
    </source>
</evidence>
<feature type="binding site" evidence="9">
    <location>
        <begin position="185"/>
        <end position="190"/>
    </location>
    <ligand>
        <name>NADP(+)</name>
        <dbReference type="ChEBI" id="CHEBI:58349"/>
    </ligand>
</feature>
<keyword evidence="12" id="KW-1185">Reference proteome</keyword>
<evidence type="ECO:0000256" key="5">
    <source>
        <dbReference type="ARBA" id="ARBA00023002"/>
    </source>
</evidence>
<feature type="binding site" evidence="9">
    <location>
        <begin position="49"/>
        <end position="52"/>
    </location>
    <ligand>
        <name>substrate</name>
    </ligand>
</feature>
<dbReference type="InterPro" id="IPR015896">
    <property type="entry name" value="4pyrrol_synth_GluRdtase_dimer"/>
</dbReference>
<dbReference type="FunFam" id="3.40.50.720:FF:000031">
    <property type="entry name" value="Glutamyl-tRNA reductase"/>
    <property type="match status" value="1"/>
</dbReference>
<name>A0A0W0TTX8_9GAMM</name>
<dbReference type="InterPro" id="IPR000343">
    <property type="entry name" value="4pyrrol_synth_GluRdtase"/>
</dbReference>
<evidence type="ECO:0000256" key="7">
    <source>
        <dbReference type="ARBA" id="ARBA00047464"/>
    </source>
</evidence>
<dbReference type="InterPro" id="IPR006151">
    <property type="entry name" value="Shikm_DH/Glu-tRNA_Rdtase"/>
</dbReference>
<dbReference type="Pfam" id="PF00745">
    <property type="entry name" value="GlutR_dimer"/>
    <property type="match status" value="1"/>
</dbReference>
<proteinExistence type="inferred from homology"/>
<dbReference type="SUPFAM" id="SSF69075">
    <property type="entry name" value="Glutamyl tRNA-reductase dimerization domain"/>
    <property type="match status" value="1"/>
</dbReference>
<dbReference type="SUPFAM" id="SSF69742">
    <property type="entry name" value="Glutamyl tRNA-reductase catalytic, N-terminal domain"/>
    <property type="match status" value="1"/>
</dbReference>
<dbReference type="Gene3D" id="3.40.50.720">
    <property type="entry name" value="NAD(P)-binding Rossmann-like Domain"/>
    <property type="match status" value="1"/>
</dbReference>
<dbReference type="InterPro" id="IPR036291">
    <property type="entry name" value="NAD(P)-bd_dom_sf"/>
</dbReference>
<dbReference type="InterPro" id="IPR036453">
    <property type="entry name" value="GluRdtase_dimer_dom_sf"/>
</dbReference>
<dbReference type="FunFam" id="3.30.460.30:FF:000001">
    <property type="entry name" value="Glutamyl-tRNA reductase"/>
    <property type="match status" value="1"/>
</dbReference>
<gene>
    <name evidence="9 11" type="primary">hemA</name>
    <name evidence="11" type="ORF">Lgee_1374</name>
</gene>
<comment type="subunit">
    <text evidence="9">Homodimer.</text>
</comment>
<comment type="similarity">
    <text evidence="2 9 10">Belongs to the glutamyl-tRNA reductase family.</text>
</comment>
<feature type="site" description="Important for activity" evidence="9">
    <location>
        <position position="95"/>
    </location>
</feature>
<dbReference type="STRING" id="45065.Lgee_1374"/>